<dbReference type="NCBIfam" id="TIGR00710">
    <property type="entry name" value="efflux_Bcr_CflA"/>
    <property type="match status" value="1"/>
</dbReference>
<sequence length="391" mass="42462">MKNVQKQVPSLMIIIALVGFPQISESIFTPVLPALSANLNVADRTGQLVMSTYFIAFAAGVLFWGKRSDAKGRKPAMLEGLLVYLVGNVGLFFAPNFIVMIFFRLIQSFGASVGSVVTQTIMRESFSGSKGAKVFANVGAALALSPAIGPLLGGYAQTYFGYRSVFGVLIAIAVSLIIYTGARLPETNPAIGVKGPKISLIAVVRRLFTDRNVLAYGLLISGINGILFSFYAEAPFIFIDHFRFSPVQYGIIGIIIALSSIIGAIMVNKLVLIWSPTKIIKLGLIFSLFGGLFMFLTVLQDSVIGFIAGTFIVFLGLYTVLPLSLNLALVGYEKIIGVASGIFSFAYYLVISFLTYLISVFHTGWVGILPIYIFIVVGIMTLVYWLRFNNQ</sequence>
<dbReference type="GeneID" id="57365885"/>
<keyword evidence="3 8" id="KW-0813">Transport</keyword>
<evidence type="ECO:0000256" key="2">
    <source>
        <dbReference type="ARBA" id="ARBA00006236"/>
    </source>
</evidence>
<protein>
    <recommendedName>
        <fullName evidence="8">Bcr/CflA family efflux transporter</fullName>
    </recommendedName>
</protein>
<dbReference type="Proteomes" id="UP001280897">
    <property type="component" value="Unassembled WGS sequence"/>
</dbReference>
<dbReference type="GO" id="GO:0005886">
    <property type="term" value="C:plasma membrane"/>
    <property type="evidence" value="ECO:0007669"/>
    <property type="project" value="UniProtKB-SubCell"/>
</dbReference>
<keyword evidence="5 8" id="KW-0812">Transmembrane</keyword>
<dbReference type="Pfam" id="PF07690">
    <property type="entry name" value="MFS_1"/>
    <property type="match status" value="1"/>
</dbReference>
<evidence type="ECO:0000256" key="8">
    <source>
        <dbReference type="RuleBase" id="RU365088"/>
    </source>
</evidence>
<feature type="transmembrane region" description="Helical" evidence="8">
    <location>
        <begin position="303"/>
        <end position="323"/>
    </location>
</feature>
<feature type="transmembrane region" description="Helical" evidence="8">
    <location>
        <begin position="279"/>
        <end position="297"/>
    </location>
</feature>
<accession>A0AAP3U098</accession>
<keyword evidence="4 8" id="KW-1003">Cell membrane</keyword>
<dbReference type="SUPFAM" id="SSF103473">
    <property type="entry name" value="MFS general substrate transporter"/>
    <property type="match status" value="1"/>
</dbReference>
<feature type="transmembrane region" description="Helical" evidence="8">
    <location>
        <begin position="76"/>
        <end position="95"/>
    </location>
</feature>
<dbReference type="Gene3D" id="1.20.1720.10">
    <property type="entry name" value="Multidrug resistance protein D"/>
    <property type="match status" value="1"/>
</dbReference>
<gene>
    <name evidence="10" type="ORF">R0G89_01380</name>
</gene>
<proteinExistence type="inferred from homology"/>
<feature type="transmembrane region" description="Helical" evidence="8">
    <location>
        <begin position="247"/>
        <end position="267"/>
    </location>
</feature>
<dbReference type="CDD" id="cd17320">
    <property type="entry name" value="MFS_MdfA_MDR_like"/>
    <property type="match status" value="1"/>
</dbReference>
<dbReference type="PROSITE" id="PS50850">
    <property type="entry name" value="MFS"/>
    <property type="match status" value="1"/>
</dbReference>
<dbReference type="InterPro" id="IPR036259">
    <property type="entry name" value="MFS_trans_sf"/>
</dbReference>
<dbReference type="GO" id="GO:1990961">
    <property type="term" value="P:xenobiotic detoxification by transmembrane export across the plasma membrane"/>
    <property type="evidence" value="ECO:0007669"/>
    <property type="project" value="InterPro"/>
</dbReference>
<comment type="similarity">
    <text evidence="2 8">Belongs to the major facilitator superfamily. Bcr/CmlA family.</text>
</comment>
<evidence type="ECO:0000256" key="6">
    <source>
        <dbReference type="ARBA" id="ARBA00022989"/>
    </source>
</evidence>
<feature type="transmembrane region" description="Helical" evidence="8">
    <location>
        <begin position="159"/>
        <end position="179"/>
    </location>
</feature>
<evidence type="ECO:0000256" key="5">
    <source>
        <dbReference type="ARBA" id="ARBA00022692"/>
    </source>
</evidence>
<evidence type="ECO:0000256" key="4">
    <source>
        <dbReference type="ARBA" id="ARBA00022475"/>
    </source>
</evidence>
<feature type="transmembrane region" description="Helical" evidence="8">
    <location>
        <begin position="364"/>
        <end position="386"/>
    </location>
</feature>
<dbReference type="PANTHER" id="PTHR23502">
    <property type="entry name" value="MAJOR FACILITATOR SUPERFAMILY"/>
    <property type="match status" value="1"/>
</dbReference>
<feature type="transmembrane region" description="Helical" evidence="8">
    <location>
        <begin position="213"/>
        <end position="232"/>
    </location>
</feature>
<feature type="transmembrane region" description="Helical" evidence="8">
    <location>
        <begin position="47"/>
        <end position="64"/>
    </location>
</feature>
<dbReference type="EMBL" id="JAWJAV010000001">
    <property type="protein sequence ID" value="MDV2620389.1"/>
    <property type="molecule type" value="Genomic_DNA"/>
</dbReference>
<evidence type="ECO:0000256" key="1">
    <source>
        <dbReference type="ARBA" id="ARBA00004651"/>
    </source>
</evidence>
<feature type="transmembrane region" description="Helical" evidence="8">
    <location>
        <begin position="12"/>
        <end position="35"/>
    </location>
</feature>
<dbReference type="AlphaFoldDB" id="A0AAP3U098"/>
<feature type="transmembrane region" description="Helical" evidence="8">
    <location>
        <begin position="335"/>
        <end position="358"/>
    </location>
</feature>
<keyword evidence="6 8" id="KW-1133">Transmembrane helix</keyword>
<reference evidence="10" key="1">
    <citation type="journal article" date="2023" name="PeerJ">
        <title>Selection and evaluation of lactic acid bacteria from chicken feces in Thailand as potential probiotics.</title>
        <authorList>
            <person name="Khurajog B."/>
            <person name="Disastra Y."/>
            <person name="Lawwyne L.D."/>
            <person name="Sirichokchatchawan W."/>
            <person name="Niyomtham W."/>
            <person name="Yindee J."/>
            <person name="Hampson D.J."/>
            <person name="Prapasarakul N."/>
        </authorList>
    </citation>
    <scope>NUCLEOTIDE SEQUENCE</scope>
    <source>
        <strain evidence="10">BF9</strain>
    </source>
</reference>
<evidence type="ECO:0000256" key="3">
    <source>
        <dbReference type="ARBA" id="ARBA00022448"/>
    </source>
</evidence>
<comment type="subcellular location">
    <subcellularLocation>
        <location evidence="1 8">Cell membrane</location>
        <topology evidence="1 8">Multi-pass membrane protein</topology>
    </subcellularLocation>
</comment>
<feature type="domain" description="Major facilitator superfamily (MFS) profile" evidence="9">
    <location>
        <begin position="10"/>
        <end position="391"/>
    </location>
</feature>
<evidence type="ECO:0000313" key="11">
    <source>
        <dbReference type="Proteomes" id="UP001280897"/>
    </source>
</evidence>
<name>A0AAP3U098_PEDAC</name>
<comment type="caution">
    <text evidence="8">Lacks conserved residue(s) required for the propagation of feature annotation.</text>
</comment>
<evidence type="ECO:0000256" key="7">
    <source>
        <dbReference type="ARBA" id="ARBA00023136"/>
    </source>
</evidence>
<dbReference type="RefSeq" id="WP_056984988.1">
    <property type="nucleotide sequence ID" value="NZ_CP018763.1"/>
</dbReference>
<dbReference type="InterPro" id="IPR011701">
    <property type="entry name" value="MFS"/>
</dbReference>
<dbReference type="PANTHER" id="PTHR23502:SF137">
    <property type="entry name" value="MAJOR FACILITATOR SUPERFAMILY (MFS) TRANSPORTER-RELATED"/>
    <property type="match status" value="1"/>
</dbReference>
<dbReference type="GO" id="GO:0042910">
    <property type="term" value="F:xenobiotic transmembrane transporter activity"/>
    <property type="evidence" value="ECO:0007669"/>
    <property type="project" value="InterPro"/>
</dbReference>
<comment type="caution">
    <text evidence="10">The sequence shown here is derived from an EMBL/GenBank/DDBJ whole genome shotgun (WGS) entry which is preliminary data.</text>
</comment>
<dbReference type="InterPro" id="IPR020846">
    <property type="entry name" value="MFS_dom"/>
</dbReference>
<reference evidence="10" key="2">
    <citation type="submission" date="2023-10" db="EMBL/GenBank/DDBJ databases">
        <authorList>
            <person name="Khurajog B."/>
        </authorList>
    </citation>
    <scope>NUCLEOTIDE SEQUENCE</scope>
    <source>
        <strain evidence="10">BF9</strain>
    </source>
</reference>
<keyword evidence="7 8" id="KW-0472">Membrane</keyword>
<organism evidence="10 11">
    <name type="scientific">Pediococcus acidilactici</name>
    <dbReference type="NCBI Taxonomy" id="1254"/>
    <lineage>
        <taxon>Bacteria</taxon>
        <taxon>Bacillati</taxon>
        <taxon>Bacillota</taxon>
        <taxon>Bacilli</taxon>
        <taxon>Lactobacillales</taxon>
        <taxon>Lactobacillaceae</taxon>
        <taxon>Pediococcus</taxon>
        <taxon>Pediococcus acidilactici group</taxon>
    </lineage>
</organism>
<evidence type="ECO:0000259" key="9">
    <source>
        <dbReference type="PROSITE" id="PS50850"/>
    </source>
</evidence>
<dbReference type="InterPro" id="IPR004812">
    <property type="entry name" value="Efflux_drug-R_Bcr/CmlA"/>
</dbReference>
<evidence type="ECO:0000313" key="10">
    <source>
        <dbReference type="EMBL" id="MDV2620389.1"/>
    </source>
</evidence>